<evidence type="ECO:0000256" key="3">
    <source>
        <dbReference type="ARBA" id="ARBA00048267"/>
    </source>
</evidence>
<gene>
    <name evidence="6" type="ORF">PLAN_40481</name>
</gene>
<keyword evidence="7" id="KW-1185">Reference proteome</keyword>
<dbReference type="GO" id="GO:0008984">
    <property type="term" value="F:protein-glutamate methylesterase activity"/>
    <property type="evidence" value="ECO:0007669"/>
    <property type="project" value="UniProtKB-EC"/>
</dbReference>
<keyword evidence="1 6" id="KW-0378">Hydrolase</keyword>
<dbReference type="EMBL" id="CZCZ02000014">
    <property type="protein sequence ID" value="CAC5344066.1"/>
    <property type="molecule type" value="Genomic_DNA"/>
</dbReference>
<evidence type="ECO:0000256" key="4">
    <source>
        <dbReference type="PROSITE-ProRule" id="PRU00050"/>
    </source>
</evidence>
<dbReference type="InterPro" id="IPR035909">
    <property type="entry name" value="CheB_C"/>
</dbReference>
<proteinExistence type="predicted"/>
<dbReference type="PANTHER" id="PTHR42872:SF6">
    <property type="entry name" value="PROTEIN-GLUTAMATE METHYLESTERASE_PROTEIN-GLUTAMINE GLUTAMINASE"/>
    <property type="match status" value="1"/>
</dbReference>
<evidence type="ECO:0000259" key="5">
    <source>
        <dbReference type="PROSITE" id="PS50122"/>
    </source>
</evidence>
<dbReference type="InterPro" id="IPR000673">
    <property type="entry name" value="Sig_transdc_resp-reg_Me-estase"/>
</dbReference>
<sequence>MANHQTPLTVRLANIGDRLEKGIVHIAGTNDHLSIRSDLTLYYTKEPVNYPYRPSVDVFFKSLAQHWHHKEIAVLLTGMGQDGADGLKVLRETGWHTIAQDEKSSIVYGMPKAAVQLNAAVEVLPPEAIANTLIQRINNGS</sequence>
<dbReference type="Gene3D" id="3.40.50.180">
    <property type="entry name" value="Methylesterase CheB, C-terminal domain"/>
    <property type="match status" value="1"/>
</dbReference>
<comment type="catalytic activity">
    <reaction evidence="3">
        <text>[protein]-L-glutamate 5-O-methyl ester + H2O = L-glutamyl-[protein] + methanol + H(+)</text>
        <dbReference type="Rhea" id="RHEA:23236"/>
        <dbReference type="Rhea" id="RHEA-COMP:10208"/>
        <dbReference type="Rhea" id="RHEA-COMP:10311"/>
        <dbReference type="ChEBI" id="CHEBI:15377"/>
        <dbReference type="ChEBI" id="CHEBI:15378"/>
        <dbReference type="ChEBI" id="CHEBI:17790"/>
        <dbReference type="ChEBI" id="CHEBI:29973"/>
        <dbReference type="ChEBI" id="CHEBI:82795"/>
        <dbReference type="EC" id="3.1.1.61"/>
    </reaction>
</comment>
<dbReference type="Pfam" id="PF01339">
    <property type="entry name" value="CheB_methylest"/>
    <property type="match status" value="1"/>
</dbReference>
<comment type="caution">
    <text evidence="4">Lacks conserved residue(s) required for the propagation of feature annotation.</text>
</comment>
<dbReference type="SUPFAM" id="SSF52738">
    <property type="entry name" value="Methylesterase CheB, C-terminal domain"/>
    <property type="match status" value="1"/>
</dbReference>
<accession>A0A6J7ZNT2</accession>
<feature type="domain" description="CheB-type methylesterase" evidence="5">
    <location>
        <begin position="1"/>
        <end position="140"/>
    </location>
</feature>
<dbReference type="GO" id="GO:0000156">
    <property type="term" value="F:phosphorelay response regulator activity"/>
    <property type="evidence" value="ECO:0007669"/>
    <property type="project" value="InterPro"/>
</dbReference>
<dbReference type="GO" id="GO:0005737">
    <property type="term" value="C:cytoplasm"/>
    <property type="evidence" value="ECO:0007669"/>
    <property type="project" value="InterPro"/>
</dbReference>
<evidence type="ECO:0000313" key="7">
    <source>
        <dbReference type="Proteomes" id="UP000196521"/>
    </source>
</evidence>
<dbReference type="RefSeq" id="WP_337587922.1">
    <property type="nucleotide sequence ID" value="NZ_LR812490.1"/>
</dbReference>
<dbReference type="EC" id="3.1.1.61" evidence="2"/>
<reference evidence="6" key="1">
    <citation type="submission" date="2020-05" db="EMBL/GenBank/DDBJ databases">
        <authorList>
            <consortium name="Genoscope - CEA"/>
            <person name="William W."/>
        </authorList>
    </citation>
    <scope>NUCLEOTIDE SEQUENCE [LARGE SCALE GENOMIC DNA]</scope>
    <source>
        <strain evidence="6">PCC 7821</strain>
    </source>
</reference>
<protein>
    <recommendedName>
        <fullName evidence="2">protein-glutamate methylesterase</fullName>
        <ecNumber evidence="2">3.1.1.61</ecNumber>
    </recommendedName>
</protein>
<evidence type="ECO:0000313" key="6">
    <source>
        <dbReference type="EMBL" id="CAC5344066.1"/>
    </source>
</evidence>
<dbReference type="GO" id="GO:0006935">
    <property type="term" value="P:chemotaxis"/>
    <property type="evidence" value="ECO:0007669"/>
    <property type="project" value="InterPro"/>
</dbReference>
<dbReference type="AlphaFoldDB" id="A0A6J7ZNT2"/>
<name>A0A6J7ZNT2_PLARU</name>
<dbReference type="PROSITE" id="PS50122">
    <property type="entry name" value="CHEB"/>
    <property type="match status" value="1"/>
</dbReference>
<evidence type="ECO:0000256" key="2">
    <source>
        <dbReference type="ARBA" id="ARBA00039140"/>
    </source>
</evidence>
<evidence type="ECO:0000256" key="1">
    <source>
        <dbReference type="ARBA" id="ARBA00022801"/>
    </source>
</evidence>
<comment type="caution">
    <text evidence="6">The sequence shown here is derived from an EMBL/GenBank/DDBJ whole genome shotgun (WGS) entry which is preliminary data.</text>
</comment>
<organism evidence="6 7">
    <name type="scientific">Planktothrix rubescens CCAP 1459/22</name>
    <dbReference type="NCBI Taxonomy" id="329571"/>
    <lineage>
        <taxon>Bacteria</taxon>
        <taxon>Bacillati</taxon>
        <taxon>Cyanobacteriota</taxon>
        <taxon>Cyanophyceae</taxon>
        <taxon>Oscillatoriophycideae</taxon>
        <taxon>Oscillatoriales</taxon>
        <taxon>Microcoleaceae</taxon>
        <taxon>Planktothrix</taxon>
    </lineage>
</organism>
<dbReference type="Proteomes" id="UP000196521">
    <property type="component" value="Chromosome"/>
</dbReference>
<dbReference type="EMBL" id="LR812490">
    <property type="protein sequence ID" value="CAC5344066.1"/>
    <property type="molecule type" value="Genomic_DNA"/>
</dbReference>
<dbReference type="PANTHER" id="PTHR42872">
    <property type="entry name" value="PROTEIN-GLUTAMATE METHYLESTERASE/PROTEIN-GLUTAMINE GLUTAMINASE"/>
    <property type="match status" value="1"/>
</dbReference>
<dbReference type="CDD" id="cd16432">
    <property type="entry name" value="CheB_Rec"/>
    <property type="match status" value="1"/>
</dbReference>